<dbReference type="PROSITE" id="PS51782">
    <property type="entry name" value="LYSM"/>
    <property type="match status" value="1"/>
</dbReference>
<dbReference type="Gene3D" id="3.10.350.10">
    <property type="entry name" value="LysM domain"/>
    <property type="match status" value="1"/>
</dbReference>
<dbReference type="InterPro" id="IPR018392">
    <property type="entry name" value="LysM"/>
</dbReference>
<reference evidence="13" key="1">
    <citation type="journal article" date="2023" name="bioRxiv">
        <title>Improved chromosome-level genome assembly for marigold (Tagetes erecta).</title>
        <authorList>
            <person name="Jiang F."/>
            <person name="Yuan L."/>
            <person name="Wang S."/>
            <person name="Wang H."/>
            <person name="Xu D."/>
            <person name="Wang A."/>
            <person name="Fan W."/>
        </authorList>
    </citation>
    <scope>NUCLEOTIDE SEQUENCE</scope>
    <source>
        <strain evidence="13">WSJ</strain>
        <tissue evidence="13">Leaf</tissue>
    </source>
</reference>
<dbReference type="PANTHER" id="PTHR45927:SF7">
    <property type="entry name" value="LYSM-DOMAIN RECEPTOR-LIKE KINASE"/>
    <property type="match status" value="1"/>
</dbReference>
<dbReference type="Proteomes" id="UP001229421">
    <property type="component" value="Unassembled WGS sequence"/>
</dbReference>
<comment type="subcellular location">
    <subcellularLocation>
        <location evidence="1">Cell membrane</location>
        <topology evidence="1">Single-pass membrane protein</topology>
    </subcellularLocation>
</comment>
<dbReference type="InterPro" id="IPR056563">
    <property type="entry name" value="LysM3_LYK4_5"/>
</dbReference>
<keyword evidence="3 10" id="KW-0812">Transmembrane</keyword>
<dbReference type="GO" id="GO:0051707">
    <property type="term" value="P:response to other organism"/>
    <property type="evidence" value="ECO:0007669"/>
    <property type="project" value="UniProtKB-ARBA"/>
</dbReference>
<dbReference type="InterPro" id="IPR001245">
    <property type="entry name" value="Ser-Thr/Tyr_kinase_cat_dom"/>
</dbReference>
<keyword evidence="2" id="KW-1003">Cell membrane</keyword>
<feature type="domain" description="LysM" evidence="12">
    <location>
        <begin position="110"/>
        <end position="154"/>
    </location>
</feature>
<dbReference type="Pfam" id="PF07714">
    <property type="entry name" value="PK_Tyr_Ser-Thr"/>
    <property type="match status" value="1"/>
</dbReference>
<dbReference type="PROSITE" id="PS50011">
    <property type="entry name" value="PROTEIN_KINASE_DOM"/>
    <property type="match status" value="1"/>
</dbReference>
<keyword evidence="8 10" id="KW-0472">Membrane</keyword>
<evidence type="ECO:0000256" key="1">
    <source>
        <dbReference type="ARBA" id="ARBA00004162"/>
    </source>
</evidence>
<feature type="domain" description="Protein kinase" evidence="11">
    <location>
        <begin position="223"/>
        <end position="528"/>
    </location>
</feature>
<evidence type="ECO:0000256" key="3">
    <source>
        <dbReference type="ARBA" id="ARBA00022692"/>
    </source>
</evidence>
<evidence type="ECO:0000256" key="6">
    <source>
        <dbReference type="ARBA" id="ARBA00022840"/>
    </source>
</evidence>
<dbReference type="FunFam" id="1.10.510.10:FF:000468">
    <property type="entry name" value="PTI1-like tyrosine-protein kinase 3"/>
    <property type="match status" value="1"/>
</dbReference>
<dbReference type="InterPro" id="IPR036779">
    <property type="entry name" value="LysM_dom_sf"/>
</dbReference>
<gene>
    <name evidence="13" type="ORF">QVD17_16041</name>
</gene>
<keyword evidence="7 10" id="KW-1133">Transmembrane helix</keyword>
<accession>A0AAD8KTI2</accession>
<name>A0AAD8KTI2_TARER</name>
<keyword evidence="9" id="KW-1015">Disulfide bond</keyword>
<evidence type="ECO:0000313" key="13">
    <source>
        <dbReference type="EMBL" id="KAK1427358.1"/>
    </source>
</evidence>
<keyword evidence="5" id="KW-0547">Nucleotide-binding</keyword>
<proteinExistence type="predicted"/>
<evidence type="ECO:0000256" key="7">
    <source>
        <dbReference type="ARBA" id="ARBA00022989"/>
    </source>
</evidence>
<feature type="transmembrane region" description="Helical" evidence="10">
    <location>
        <begin position="191"/>
        <end position="215"/>
    </location>
</feature>
<evidence type="ECO:0000313" key="14">
    <source>
        <dbReference type="Proteomes" id="UP001229421"/>
    </source>
</evidence>
<keyword evidence="14" id="KW-1185">Reference proteome</keyword>
<comment type="caution">
    <text evidence="13">The sequence shown here is derived from an EMBL/GenBank/DDBJ whole genome shotgun (WGS) entry which is preliminary data.</text>
</comment>
<dbReference type="InterPro" id="IPR000719">
    <property type="entry name" value="Prot_kinase_dom"/>
</dbReference>
<dbReference type="GO" id="GO:0005524">
    <property type="term" value="F:ATP binding"/>
    <property type="evidence" value="ECO:0007669"/>
    <property type="project" value="UniProtKB-KW"/>
</dbReference>
<protein>
    <submittedName>
        <fullName evidence="13">Uncharacterized protein</fullName>
    </submittedName>
</protein>
<evidence type="ECO:0000256" key="5">
    <source>
        <dbReference type="ARBA" id="ARBA00022741"/>
    </source>
</evidence>
<dbReference type="Gene3D" id="1.10.510.10">
    <property type="entry name" value="Transferase(Phosphotransferase) domain 1"/>
    <property type="match status" value="1"/>
</dbReference>
<dbReference type="Pfam" id="PF23473">
    <property type="entry name" value="LysM3_LYK4_5"/>
    <property type="match status" value="1"/>
</dbReference>
<sequence length="528" mass="59323">MSSNPSDLARINHVKKTAVFPRDKDIIVPVNCSCNQQYYQAITSYQIQTQLLTYFVIANITFQGLTTCGSLKHANVYNEYELKHGFDLKIPLRCACPTKDQILNGTKYLLTYRLTFGDTISFVAQRFNVSAKSVLQANEIAETNTVFAFTTLLIPLQNKPSISETIIQRYNPTTNSLSPEKRSKTKKSIKLGVAGVLCSCIVFTFGLVVVIRVIYMKQKGENEKKTRKMAENKITPVDLLVEIASFERVIKVYSLKELQTATENFDNKFWIKGSVYKGMFGNQVLAVKKVNVDVCKQVNMLSKINHINLVKLYGYCKVQDSWYLVFEYMKMGTVKEWLKGGTHSLRTRVQIAIDVANGLRYLHTFAKPGYVHNNLNTNNILLDGNLRAKISNFSLARMIDDGNDDSVVTRIMGARGYIAPEYLTSGMITSKVDVYAYGVVLLELITGKDAVFRYGGQEVLLATEVSAIMKGENAESEMLGMIDLENDENGSIFSMDHAIQVVKLSLNCLKQDPENRPSMDEIVSCIYG</sequence>
<dbReference type="PANTHER" id="PTHR45927">
    <property type="entry name" value="LYSM-DOMAIN RECEPTOR-LIKE KINASE-RELATED"/>
    <property type="match status" value="1"/>
</dbReference>
<keyword evidence="6" id="KW-0067">ATP-binding</keyword>
<dbReference type="EMBL" id="JAUHHV010000004">
    <property type="protein sequence ID" value="KAK1427358.1"/>
    <property type="molecule type" value="Genomic_DNA"/>
</dbReference>
<organism evidence="13 14">
    <name type="scientific">Tagetes erecta</name>
    <name type="common">African marigold</name>
    <dbReference type="NCBI Taxonomy" id="13708"/>
    <lineage>
        <taxon>Eukaryota</taxon>
        <taxon>Viridiplantae</taxon>
        <taxon>Streptophyta</taxon>
        <taxon>Embryophyta</taxon>
        <taxon>Tracheophyta</taxon>
        <taxon>Spermatophyta</taxon>
        <taxon>Magnoliopsida</taxon>
        <taxon>eudicotyledons</taxon>
        <taxon>Gunneridae</taxon>
        <taxon>Pentapetalae</taxon>
        <taxon>asterids</taxon>
        <taxon>campanulids</taxon>
        <taxon>Asterales</taxon>
        <taxon>Asteraceae</taxon>
        <taxon>Asteroideae</taxon>
        <taxon>Heliantheae alliance</taxon>
        <taxon>Tageteae</taxon>
        <taxon>Tagetes</taxon>
    </lineage>
</organism>
<evidence type="ECO:0000256" key="10">
    <source>
        <dbReference type="SAM" id="Phobius"/>
    </source>
</evidence>
<dbReference type="InterPro" id="IPR056562">
    <property type="entry name" value="LysM2_CERK1_LYK3_4_5"/>
</dbReference>
<dbReference type="SMART" id="SM00257">
    <property type="entry name" value="LysM"/>
    <property type="match status" value="1"/>
</dbReference>
<dbReference type="GO" id="GO:0004672">
    <property type="term" value="F:protein kinase activity"/>
    <property type="evidence" value="ECO:0007669"/>
    <property type="project" value="InterPro"/>
</dbReference>
<evidence type="ECO:0000259" key="11">
    <source>
        <dbReference type="PROSITE" id="PS50011"/>
    </source>
</evidence>
<dbReference type="InterPro" id="IPR052611">
    <property type="entry name" value="Plant_RLK_LysM"/>
</dbReference>
<evidence type="ECO:0000256" key="8">
    <source>
        <dbReference type="ARBA" id="ARBA00023136"/>
    </source>
</evidence>
<evidence type="ECO:0000256" key="9">
    <source>
        <dbReference type="ARBA" id="ARBA00023157"/>
    </source>
</evidence>
<dbReference type="InterPro" id="IPR011009">
    <property type="entry name" value="Kinase-like_dom_sf"/>
</dbReference>
<dbReference type="SUPFAM" id="SSF56112">
    <property type="entry name" value="Protein kinase-like (PK-like)"/>
    <property type="match status" value="1"/>
</dbReference>
<dbReference type="AlphaFoldDB" id="A0AAD8KTI2"/>
<dbReference type="Gene3D" id="3.30.200.20">
    <property type="entry name" value="Phosphorylase Kinase, domain 1"/>
    <property type="match status" value="1"/>
</dbReference>
<evidence type="ECO:0000256" key="4">
    <source>
        <dbReference type="ARBA" id="ARBA00022729"/>
    </source>
</evidence>
<dbReference type="GO" id="GO:0005886">
    <property type="term" value="C:plasma membrane"/>
    <property type="evidence" value="ECO:0007669"/>
    <property type="project" value="UniProtKB-SubCell"/>
</dbReference>
<dbReference type="Pfam" id="PF23472">
    <property type="entry name" value="LysM2_CERK1_LYK3_4_5"/>
    <property type="match status" value="1"/>
</dbReference>
<keyword evidence="4" id="KW-0732">Signal</keyword>
<evidence type="ECO:0000256" key="2">
    <source>
        <dbReference type="ARBA" id="ARBA00022475"/>
    </source>
</evidence>
<evidence type="ECO:0000259" key="12">
    <source>
        <dbReference type="PROSITE" id="PS51782"/>
    </source>
</evidence>